<dbReference type="Proteomes" id="UP001151760">
    <property type="component" value="Unassembled WGS sequence"/>
</dbReference>
<name>A0ABQ4X0L8_9ASTR</name>
<organism evidence="3 4">
    <name type="scientific">Tanacetum coccineum</name>
    <dbReference type="NCBI Taxonomy" id="301880"/>
    <lineage>
        <taxon>Eukaryota</taxon>
        <taxon>Viridiplantae</taxon>
        <taxon>Streptophyta</taxon>
        <taxon>Embryophyta</taxon>
        <taxon>Tracheophyta</taxon>
        <taxon>Spermatophyta</taxon>
        <taxon>Magnoliopsida</taxon>
        <taxon>eudicotyledons</taxon>
        <taxon>Gunneridae</taxon>
        <taxon>Pentapetalae</taxon>
        <taxon>asterids</taxon>
        <taxon>campanulids</taxon>
        <taxon>Asterales</taxon>
        <taxon>Asteraceae</taxon>
        <taxon>Asteroideae</taxon>
        <taxon>Anthemideae</taxon>
        <taxon>Anthemidinae</taxon>
        <taxon>Tanacetum</taxon>
    </lineage>
</organism>
<keyword evidence="2" id="KW-0472">Membrane</keyword>
<feature type="compositionally biased region" description="Polar residues" evidence="1">
    <location>
        <begin position="216"/>
        <end position="226"/>
    </location>
</feature>
<protein>
    <submittedName>
        <fullName evidence="3">Uncharacterized protein</fullName>
    </submittedName>
</protein>
<comment type="caution">
    <text evidence="3">The sequence shown here is derived from an EMBL/GenBank/DDBJ whole genome shotgun (WGS) entry which is preliminary data.</text>
</comment>
<dbReference type="EMBL" id="BQNB010009088">
    <property type="protein sequence ID" value="GJS58565.1"/>
    <property type="molecule type" value="Genomic_DNA"/>
</dbReference>
<accession>A0ABQ4X0L8</accession>
<feature type="transmembrane region" description="Helical" evidence="2">
    <location>
        <begin position="74"/>
        <end position="102"/>
    </location>
</feature>
<feature type="compositionally biased region" description="Polar residues" evidence="1">
    <location>
        <begin position="189"/>
        <end position="202"/>
    </location>
</feature>
<reference evidence="3" key="2">
    <citation type="submission" date="2022-01" db="EMBL/GenBank/DDBJ databases">
        <authorList>
            <person name="Yamashiro T."/>
            <person name="Shiraishi A."/>
            <person name="Satake H."/>
            <person name="Nakayama K."/>
        </authorList>
    </citation>
    <scope>NUCLEOTIDE SEQUENCE</scope>
</reference>
<sequence>MKMVRGCNESMRERWAVYSEECRVGGAVASVESKQECGTLAVTSAWGGGTRRSYIFHTKDDLQYTRGPVKPEGFLVFLIGCGGNQIMVVIVAVILVVVVIVIVRVVIIVMFIGIVVVVGVSSIFKPSFVIIGNPLMKTSISFSAFGIMFGQKAANSWNLLNDRALSVKVPVANVTLFTSAQLLRENTDSVRSNQRMRSSSNVVKEEDGEQIRFLGGSSSSGTKKYQGSNSSDGGNTGDGVKITGGVIGSGDGIEFSEELKELLPDEAGK</sequence>
<gene>
    <name evidence="3" type="ORF">Tco_0653349</name>
</gene>
<proteinExistence type="predicted"/>
<evidence type="ECO:0000313" key="4">
    <source>
        <dbReference type="Proteomes" id="UP001151760"/>
    </source>
</evidence>
<feature type="region of interest" description="Disordered" evidence="1">
    <location>
        <begin position="212"/>
        <end position="243"/>
    </location>
</feature>
<evidence type="ECO:0000256" key="2">
    <source>
        <dbReference type="SAM" id="Phobius"/>
    </source>
</evidence>
<feature type="transmembrane region" description="Helical" evidence="2">
    <location>
        <begin position="108"/>
        <end position="131"/>
    </location>
</feature>
<keyword evidence="2" id="KW-1133">Transmembrane helix</keyword>
<reference evidence="3" key="1">
    <citation type="journal article" date="2022" name="Int. J. Mol. Sci.">
        <title>Draft Genome of Tanacetum Coccineum: Genomic Comparison of Closely Related Tanacetum-Family Plants.</title>
        <authorList>
            <person name="Yamashiro T."/>
            <person name="Shiraishi A."/>
            <person name="Nakayama K."/>
            <person name="Satake H."/>
        </authorList>
    </citation>
    <scope>NUCLEOTIDE SEQUENCE</scope>
</reference>
<evidence type="ECO:0000313" key="3">
    <source>
        <dbReference type="EMBL" id="GJS58565.1"/>
    </source>
</evidence>
<evidence type="ECO:0000256" key="1">
    <source>
        <dbReference type="SAM" id="MobiDB-lite"/>
    </source>
</evidence>
<keyword evidence="4" id="KW-1185">Reference proteome</keyword>
<feature type="region of interest" description="Disordered" evidence="1">
    <location>
        <begin position="188"/>
        <end position="207"/>
    </location>
</feature>
<keyword evidence="2" id="KW-0812">Transmembrane</keyword>